<feature type="domain" description="HTH marR-type" evidence="4">
    <location>
        <begin position="26"/>
        <end position="159"/>
    </location>
</feature>
<evidence type="ECO:0000313" key="5">
    <source>
        <dbReference type="EMBL" id="QRG08389.1"/>
    </source>
</evidence>
<sequence length="160" mass="18246">MLRHKTEEFNNITPPSPDVCDGSSVTDTFGYLIRRIQDQSVRTFSEFFSEYQLNPIGYAILSVTARNPGVRQGMLASVLGVQESNMANAIKDLMNRQLLARVRRKKDGKAYYGLELSQGGLAIIDDLTRRATELEHRQLINLTQKERDQFMILLKKIARL</sequence>
<evidence type="ECO:0000313" key="6">
    <source>
        <dbReference type="Proteomes" id="UP000596427"/>
    </source>
</evidence>
<dbReference type="GO" id="GO:0003700">
    <property type="term" value="F:DNA-binding transcription factor activity"/>
    <property type="evidence" value="ECO:0007669"/>
    <property type="project" value="InterPro"/>
</dbReference>
<dbReference type="InterPro" id="IPR000835">
    <property type="entry name" value="HTH_MarR-typ"/>
</dbReference>
<organism evidence="5 6">
    <name type="scientific">Xanthobacter dioxanivorans</name>
    <dbReference type="NCBI Taxonomy" id="2528964"/>
    <lineage>
        <taxon>Bacteria</taxon>
        <taxon>Pseudomonadati</taxon>
        <taxon>Pseudomonadota</taxon>
        <taxon>Alphaproteobacteria</taxon>
        <taxon>Hyphomicrobiales</taxon>
        <taxon>Xanthobacteraceae</taxon>
        <taxon>Xanthobacter</taxon>
    </lineage>
</organism>
<dbReference type="Pfam" id="PF12802">
    <property type="entry name" value="MarR_2"/>
    <property type="match status" value="1"/>
</dbReference>
<dbReference type="KEGG" id="xdi:EZH22_08905"/>
<dbReference type="Proteomes" id="UP000596427">
    <property type="component" value="Chromosome"/>
</dbReference>
<proteinExistence type="predicted"/>
<evidence type="ECO:0000256" key="3">
    <source>
        <dbReference type="ARBA" id="ARBA00023163"/>
    </source>
</evidence>
<keyword evidence="1" id="KW-0805">Transcription regulation</keyword>
<reference evidence="5 6" key="1">
    <citation type="submission" date="2020-10" db="EMBL/GenBank/DDBJ databases">
        <title>Degradation of 1,4-Dioxane by Xanthobacter sp. YN2, via a Novel Group-2 Soluble Di-Iron Monooxygenase.</title>
        <authorList>
            <person name="Ma F."/>
            <person name="Wang Y."/>
            <person name="Yang J."/>
            <person name="Guo H."/>
            <person name="Su D."/>
            <person name="Yu L."/>
        </authorList>
    </citation>
    <scope>NUCLEOTIDE SEQUENCE [LARGE SCALE GENOMIC DNA]</scope>
    <source>
        <strain evidence="5 6">YN2</strain>
    </source>
</reference>
<protein>
    <submittedName>
        <fullName evidence="5">Winged helix-turn-helix transcriptional regulator</fullName>
    </submittedName>
</protein>
<evidence type="ECO:0000256" key="1">
    <source>
        <dbReference type="ARBA" id="ARBA00023015"/>
    </source>
</evidence>
<accession>A0A974PS71</accession>
<gene>
    <name evidence="5" type="ORF">EZH22_08905</name>
</gene>
<evidence type="ECO:0000259" key="4">
    <source>
        <dbReference type="PROSITE" id="PS50995"/>
    </source>
</evidence>
<dbReference type="RefSeq" id="WP_203195297.1">
    <property type="nucleotide sequence ID" value="NZ_CP063362.1"/>
</dbReference>
<keyword evidence="3" id="KW-0804">Transcription</keyword>
<dbReference type="SMART" id="SM00347">
    <property type="entry name" value="HTH_MARR"/>
    <property type="match status" value="1"/>
</dbReference>
<name>A0A974PS71_9HYPH</name>
<dbReference type="InterPro" id="IPR036390">
    <property type="entry name" value="WH_DNA-bd_sf"/>
</dbReference>
<evidence type="ECO:0000256" key="2">
    <source>
        <dbReference type="ARBA" id="ARBA00023125"/>
    </source>
</evidence>
<keyword evidence="2" id="KW-0238">DNA-binding</keyword>
<dbReference type="AlphaFoldDB" id="A0A974PS71"/>
<dbReference type="Gene3D" id="1.10.10.10">
    <property type="entry name" value="Winged helix-like DNA-binding domain superfamily/Winged helix DNA-binding domain"/>
    <property type="match status" value="1"/>
</dbReference>
<dbReference type="EMBL" id="CP063362">
    <property type="protein sequence ID" value="QRG08389.1"/>
    <property type="molecule type" value="Genomic_DNA"/>
</dbReference>
<dbReference type="PROSITE" id="PS50995">
    <property type="entry name" value="HTH_MARR_2"/>
    <property type="match status" value="1"/>
</dbReference>
<dbReference type="InterPro" id="IPR036388">
    <property type="entry name" value="WH-like_DNA-bd_sf"/>
</dbReference>
<dbReference type="SUPFAM" id="SSF46785">
    <property type="entry name" value="Winged helix' DNA-binding domain"/>
    <property type="match status" value="1"/>
</dbReference>
<dbReference type="PANTHER" id="PTHR42756:SF1">
    <property type="entry name" value="TRANSCRIPTIONAL REPRESSOR OF EMRAB OPERON"/>
    <property type="match status" value="1"/>
</dbReference>
<keyword evidence="6" id="KW-1185">Reference proteome</keyword>
<dbReference type="GO" id="GO:0003677">
    <property type="term" value="F:DNA binding"/>
    <property type="evidence" value="ECO:0007669"/>
    <property type="project" value="UniProtKB-KW"/>
</dbReference>
<dbReference type="PANTHER" id="PTHR42756">
    <property type="entry name" value="TRANSCRIPTIONAL REGULATOR, MARR"/>
    <property type="match status" value="1"/>
</dbReference>